<dbReference type="GO" id="GO:0016567">
    <property type="term" value="P:protein ubiquitination"/>
    <property type="evidence" value="ECO:0007669"/>
    <property type="project" value="InterPro"/>
</dbReference>
<evidence type="ECO:0000256" key="11">
    <source>
        <dbReference type="ARBA" id="ARBA00031762"/>
    </source>
</evidence>
<keyword evidence="7 12" id="KW-0863">Zinc-finger</keyword>
<dbReference type="InterPro" id="IPR017907">
    <property type="entry name" value="Znf_RING_CS"/>
</dbReference>
<keyword evidence="8" id="KW-0833">Ubl conjugation pathway</keyword>
<proteinExistence type="predicted"/>
<evidence type="ECO:0000256" key="9">
    <source>
        <dbReference type="ARBA" id="ARBA00022833"/>
    </source>
</evidence>
<dbReference type="PROSITE" id="PS50089">
    <property type="entry name" value="ZF_RING_2"/>
    <property type="match status" value="1"/>
</dbReference>
<dbReference type="GO" id="GO:0061630">
    <property type="term" value="F:ubiquitin protein ligase activity"/>
    <property type="evidence" value="ECO:0007669"/>
    <property type="project" value="UniProtKB-EC"/>
</dbReference>
<evidence type="ECO:0000256" key="4">
    <source>
        <dbReference type="ARBA" id="ARBA00015711"/>
    </source>
</evidence>
<dbReference type="Gene3D" id="3.30.40.10">
    <property type="entry name" value="Zinc/RING finger domain, C3HC4 (zinc finger)"/>
    <property type="match status" value="2"/>
</dbReference>
<accession>A0AA88KUZ3</accession>
<evidence type="ECO:0000256" key="12">
    <source>
        <dbReference type="PROSITE-ProRule" id="PRU00175"/>
    </source>
</evidence>
<evidence type="ECO:0000256" key="6">
    <source>
        <dbReference type="ARBA" id="ARBA00022723"/>
    </source>
</evidence>
<dbReference type="SMART" id="SM00184">
    <property type="entry name" value="RING"/>
    <property type="match status" value="1"/>
</dbReference>
<dbReference type="GO" id="GO:0008270">
    <property type="term" value="F:zinc ion binding"/>
    <property type="evidence" value="ECO:0007669"/>
    <property type="project" value="UniProtKB-KW"/>
</dbReference>
<evidence type="ECO:0000256" key="5">
    <source>
        <dbReference type="ARBA" id="ARBA00022679"/>
    </source>
</evidence>
<keyword evidence="6" id="KW-0479">Metal-binding</keyword>
<keyword evidence="9" id="KW-0862">Zinc</keyword>
<evidence type="ECO:0000256" key="2">
    <source>
        <dbReference type="ARBA" id="ARBA00004906"/>
    </source>
</evidence>
<evidence type="ECO:0000313" key="15">
    <source>
        <dbReference type="Proteomes" id="UP001187531"/>
    </source>
</evidence>
<sequence>MGIDITRFCGDVDGDLLCSICSFVLEDPIQAPDCEHVFCNTCITEWLTSNQTCPLDRTNLTVGALKPAPRILRNFLSRLTLSCYYQIQGCPALLTLESLATHLLDCDFNPKRLVTCQSGCGISITFEELQKHNCLQCLKFDMELLTIVQKENEEKISEMQSELNLQAIVQKQNEEKMLKMQFELDLLKAEIDKLKKGNPAKQSTSSDSQLLPTAGQSQAVNQGTVLTDQSWLTNISIYMNTRDLLFQYCCPTPKKWMLKIARKNISESLCPLEIVNTLIQNSHESRWPPGIRSEEAREANRDQLTAYRYRYLYKTFKNNQLGNGIEVLTSIGIIMAVDNTHMDEDMVINPGFLVLMTLNLHPMEG</sequence>
<evidence type="ECO:0000256" key="1">
    <source>
        <dbReference type="ARBA" id="ARBA00000900"/>
    </source>
</evidence>
<dbReference type="EMBL" id="JAVRJZ010000019">
    <property type="protein sequence ID" value="KAK2708043.1"/>
    <property type="molecule type" value="Genomic_DNA"/>
</dbReference>
<keyword evidence="5" id="KW-0808">Transferase</keyword>
<dbReference type="PANTHER" id="PTHR10131">
    <property type="entry name" value="TNF RECEPTOR ASSOCIATED FACTOR"/>
    <property type="match status" value="1"/>
</dbReference>
<dbReference type="GO" id="GO:0043122">
    <property type="term" value="P:regulation of canonical NF-kappaB signal transduction"/>
    <property type="evidence" value="ECO:0007669"/>
    <property type="project" value="TreeGrafter"/>
</dbReference>
<evidence type="ECO:0000256" key="7">
    <source>
        <dbReference type="ARBA" id="ARBA00022771"/>
    </source>
</evidence>
<dbReference type="SUPFAM" id="SSF49599">
    <property type="entry name" value="TRAF domain-like"/>
    <property type="match status" value="1"/>
</dbReference>
<dbReference type="InterPro" id="IPR013083">
    <property type="entry name" value="Znf_RING/FYVE/PHD"/>
</dbReference>
<evidence type="ECO:0000256" key="10">
    <source>
        <dbReference type="ARBA" id="ARBA00030556"/>
    </source>
</evidence>
<dbReference type="InterPro" id="IPR015036">
    <property type="entry name" value="NRDP1"/>
</dbReference>
<evidence type="ECO:0000259" key="13">
    <source>
        <dbReference type="PROSITE" id="PS50089"/>
    </source>
</evidence>
<name>A0AA88KUZ3_ARTSF</name>
<dbReference type="SUPFAM" id="SSF57850">
    <property type="entry name" value="RING/U-box"/>
    <property type="match status" value="1"/>
</dbReference>
<protein>
    <recommendedName>
        <fullName evidence="4">E3 ubiquitin-protein ligase NRDP1</fullName>
        <ecNumber evidence="3">2.3.2.27</ecNumber>
    </recommendedName>
    <alternativeName>
        <fullName evidence="10">RING finger protein 41</fullName>
    </alternativeName>
    <alternativeName>
        <fullName evidence="11">RING-type E3 ubiquitin transferase NRDP1</fullName>
    </alternativeName>
</protein>
<organism evidence="14 15">
    <name type="scientific">Artemia franciscana</name>
    <name type="common">Brine shrimp</name>
    <name type="synonym">Artemia sanfranciscana</name>
    <dbReference type="NCBI Taxonomy" id="6661"/>
    <lineage>
        <taxon>Eukaryota</taxon>
        <taxon>Metazoa</taxon>
        <taxon>Ecdysozoa</taxon>
        <taxon>Arthropoda</taxon>
        <taxon>Crustacea</taxon>
        <taxon>Branchiopoda</taxon>
        <taxon>Anostraca</taxon>
        <taxon>Artemiidae</taxon>
        <taxon>Artemia</taxon>
    </lineage>
</organism>
<keyword evidence="15" id="KW-1185">Reference proteome</keyword>
<gene>
    <name evidence="14" type="ORF">QYM36_015660</name>
</gene>
<dbReference type="EC" id="2.3.2.27" evidence="3"/>
<dbReference type="InterPro" id="IPR037255">
    <property type="entry name" value="NRDP1_C"/>
</dbReference>
<dbReference type="Pfam" id="PF08941">
    <property type="entry name" value="USP8_interact"/>
    <property type="match status" value="1"/>
</dbReference>
<dbReference type="InterPro" id="IPR001841">
    <property type="entry name" value="Znf_RING"/>
</dbReference>
<dbReference type="PROSITE" id="PS00518">
    <property type="entry name" value="ZF_RING_1"/>
    <property type="match status" value="1"/>
</dbReference>
<feature type="domain" description="RING-type" evidence="13">
    <location>
        <begin position="18"/>
        <end position="57"/>
    </location>
</feature>
<evidence type="ECO:0000256" key="8">
    <source>
        <dbReference type="ARBA" id="ARBA00022786"/>
    </source>
</evidence>
<dbReference type="SUPFAM" id="SSF160088">
    <property type="entry name" value="NRDP1 C-terminal domain-like"/>
    <property type="match status" value="1"/>
</dbReference>
<dbReference type="PANTHER" id="PTHR10131:SF157">
    <property type="entry name" value="RECEPTOR-ASSOCIATED FACTOR, PUTATIVE-RELATED"/>
    <property type="match status" value="1"/>
</dbReference>
<comment type="catalytic activity">
    <reaction evidence="1">
        <text>S-ubiquitinyl-[E2 ubiquitin-conjugating enzyme]-L-cysteine + [acceptor protein]-L-lysine = [E2 ubiquitin-conjugating enzyme]-L-cysteine + N(6)-ubiquitinyl-[acceptor protein]-L-lysine.</text>
        <dbReference type="EC" id="2.3.2.27"/>
    </reaction>
</comment>
<evidence type="ECO:0000256" key="3">
    <source>
        <dbReference type="ARBA" id="ARBA00012483"/>
    </source>
</evidence>
<evidence type="ECO:0000313" key="14">
    <source>
        <dbReference type="EMBL" id="KAK2708043.1"/>
    </source>
</evidence>
<dbReference type="Pfam" id="PF13923">
    <property type="entry name" value="zf-C3HC4_2"/>
    <property type="match status" value="1"/>
</dbReference>
<reference evidence="14" key="1">
    <citation type="submission" date="2023-07" db="EMBL/GenBank/DDBJ databases">
        <title>Chromosome-level genome assembly of Artemia franciscana.</title>
        <authorList>
            <person name="Jo E."/>
        </authorList>
    </citation>
    <scope>NUCLEOTIDE SEQUENCE</scope>
    <source>
        <tissue evidence="14">Whole body</tissue>
    </source>
</reference>
<dbReference type="AlphaFoldDB" id="A0AA88KUZ3"/>
<comment type="caution">
    <text evidence="14">The sequence shown here is derived from an EMBL/GenBank/DDBJ whole genome shotgun (WGS) entry which is preliminary data.</text>
</comment>
<dbReference type="Proteomes" id="UP001187531">
    <property type="component" value="Unassembled WGS sequence"/>
</dbReference>
<comment type="pathway">
    <text evidence="2">Protein modification; protein ubiquitination.</text>
</comment>